<reference evidence="1 2" key="1">
    <citation type="submission" date="2018-08" db="EMBL/GenBank/DDBJ databases">
        <title>A genome reference for cultivated species of the human gut microbiota.</title>
        <authorList>
            <person name="Zou Y."/>
            <person name="Xue W."/>
            <person name="Luo G."/>
        </authorList>
    </citation>
    <scope>NUCLEOTIDE SEQUENCE [LARGE SCALE GENOMIC DNA]</scope>
    <source>
        <strain evidence="1 2">AM27-11</strain>
    </source>
</reference>
<evidence type="ECO:0000313" key="2">
    <source>
        <dbReference type="Proteomes" id="UP000286271"/>
    </source>
</evidence>
<organism evidence="1 2">
    <name type="scientific">Roseburia inulinivorans</name>
    <dbReference type="NCBI Taxonomy" id="360807"/>
    <lineage>
        <taxon>Bacteria</taxon>
        <taxon>Bacillati</taxon>
        <taxon>Bacillota</taxon>
        <taxon>Clostridia</taxon>
        <taxon>Lachnospirales</taxon>
        <taxon>Lachnospiraceae</taxon>
        <taxon>Roseburia</taxon>
    </lineage>
</organism>
<dbReference type="AlphaFoldDB" id="A0A414LD68"/>
<dbReference type="RefSeq" id="WP_118930569.1">
    <property type="nucleotide sequence ID" value="NZ_QSKW01000032.1"/>
</dbReference>
<name>A0A414LD68_9FIRM</name>
<dbReference type="Proteomes" id="UP000286271">
    <property type="component" value="Unassembled WGS sequence"/>
</dbReference>
<dbReference type="EMBL" id="QSKW01000032">
    <property type="protein sequence ID" value="RHE92789.1"/>
    <property type="molecule type" value="Genomic_DNA"/>
</dbReference>
<accession>A0A414LD68</accession>
<comment type="caution">
    <text evidence="1">The sequence shown here is derived from an EMBL/GenBank/DDBJ whole genome shotgun (WGS) entry which is preliminary data.</text>
</comment>
<evidence type="ECO:0000313" key="1">
    <source>
        <dbReference type="EMBL" id="RHE92789.1"/>
    </source>
</evidence>
<proteinExistence type="predicted"/>
<protein>
    <submittedName>
        <fullName evidence="1">Uncharacterized protein</fullName>
    </submittedName>
</protein>
<sequence length="191" mass="22233">MSYPNAYLRDFVPVFGQILKEKHIAPEKLHLEIIDEESGEKSIFEPAGVDEVLDQLADELNHLTVYTNRPEHFQAFAKQIYEENGLMPLIFTKKQLKSRSFSGAQGVVDRADMRSVVRDTLVLDFEWEGQCYFHLLAQGKNYIPIHKKPWKIAENLDIIVPFGYNTVIVKSRQNKKKKPVRDRFEEAFYSD</sequence>
<gene>
    <name evidence="1" type="ORF">DW707_15310</name>
</gene>